<dbReference type="SUPFAM" id="SSF50685">
    <property type="entry name" value="Barwin-like endoglucanases"/>
    <property type="match status" value="1"/>
</dbReference>
<keyword evidence="6" id="KW-1185">Reference proteome</keyword>
<feature type="chain" id="PRO_5004270983" evidence="3">
    <location>
        <begin position="20"/>
        <end position="232"/>
    </location>
</feature>
<feature type="compositionally biased region" description="Low complexity" evidence="2">
    <location>
        <begin position="104"/>
        <end position="128"/>
    </location>
</feature>
<dbReference type="eggNOG" id="ENOG502S6X4">
    <property type="taxonomic scope" value="Eukaryota"/>
</dbReference>
<evidence type="ECO:0000256" key="3">
    <source>
        <dbReference type="SAM" id="SignalP"/>
    </source>
</evidence>
<dbReference type="STRING" id="284592.Q6BNV5"/>
<accession>Q6BNV5</accession>
<organism evidence="5 6">
    <name type="scientific">Debaryomyces hansenii (strain ATCC 36239 / CBS 767 / BCRC 21394 / JCM 1990 / NBRC 0083 / IGC 2968)</name>
    <name type="common">Yeast</name>
    <name type="synonym">Torulaspora hansenii</name>
    <dbReference type="NCBI Taxonomy" id="284592"/>
    <lineage>
        <taxon>Eukaryota</taxon>
        <taxon>Fungi</taxon>
        <taxon>Dikarya</taxon>
        <taxon>Ascomycota</taxon>
        <taxon>Saccharomycotina</taxon>
        <taxon>Pichiomycetes</taxon>
        <taxon>Debaryomycetaceae</taxon>
        <taxon>Debaryomyces</taxon>
    </lineage>
</organism>
<evidence type="ECO:0000259" key="4">
    <source>
        <dbReference type="Pfam" id="PF03330"/>
    </source>
</evidence>
<keyword evidence="1 3" id="KW-0732">Signal</keyword>
<dbReference type="HOGENOM" id="CLU_047639_2_1_1"/>
<evidence type="ECO:0000256" key="2">
    <source>
        <dbReference type="SAM" id="MobiDB-lite"/>
    </source>
</evidence>
<feature type="signal peptide" evidence="3">
    <location>
        <begin position="1"/>
        <end position="19"/>
    </location>
</feature>
<dbReference type="CDD" id="cd22191">
    <property type="entry name" value="DPBB_RlpA_EXP_N-like"/>
    <property type="match status" value="1"/>
</dbReference>
<dbReference type="KEGG" id="dha:DEHA2E18744g"/>
<dbReference type="GeneID" id="2902139"/>
<dbReference type="Gene3D" id="2.40.40.10">
    <property type="entry name" value="RlpA-like domain"/>
    <property type="match status" value="1"/>
</dbReference>
<dbReference type="InterPro" id="IPR009009">
    <property type="entry name" value="RlpA-like_DPBB"/>
</dbReference>
<dbReference type="OrthoDB" id="623670at2759"/>
<dbReference type="InterPro" id="IPR036908">
    <property type="entry name" value="RlpA-like_sf"/>
</dbReference>
<dbReference type="InParanoid" id="Q6BNV5"/>
<name>Q6BNV5_DEBHA</name>
<dbReference type="Pfam" id="PF03330">
    <property type="entry name" value="DPBB_1"/>
    <property type="match status" value="1"/>
</dbReference>
<dbReference type="AlphaFoldDB" id="Q6BNV5"/>
<feature type="domain" description="RlpA-like protein double-psi beta-barrel" evidence="4">
    <location>
        <begin position="166"/>
        <end position="227"/>
    </location>
</feature>
<sequence>MKFSSTILFTLLNSYLASCQPVPEVHTVFVTHYTTIQSTVINGEPTSIAVAEDTEARVTSSSKEPSETEGANLANNAKELATSASLAATDAQTVSQAAANTEVATSPSPATGASTSSTSTGTSSPSSGDHSGEGTFYSTGLGACGETNQDTDYIVAVSHILYENNQVNGNSNDNSLCGKKIKASYEGKSVEVTVVDSCEGCAENDLDFSPSAFSQIADQSLGRIDITWEWVN</sequence>
<evidence type="ECO:0000313" key="5">
    <source>
        <dbReference type="EMBL" id="CAG88385.2"/>
    </source>
</evidence>
<proteinExistence type="predicted"/>
<gene>
    <name evidence="5" type="ordered locus">DEHA2E18744g</name>
</gene>
<reference evidence="5 6" key="1">
    <citation type="journal article" date="2004" name="Nature">
        <title>Genome evolution in yeasts.</title>
        <authorList>
            <consortium name="Genolevures"/>
            <person name="Dujon B."/>
            <person name="Sherman D."/>
            <person name="Fischer G."/>
            <person name="Durrens P."/>
            <person name="Casaregola S."/>
            <person name="Lafontaine I."/>
            <person name="de Montigny J."/>
            <person name="Marck C."/>
            <person name="Neuveglise C."/>
            <person name="Talla E."/>
            <person name="Goffard N."/>
            <person name="Frangeul L."/>
            <person name="Aigle M."/>
            <person name="Anthouard V."/>
            <person name="Babour A."/>
            <person name="Barbe V."/>
            <person name="Barnay S."/>
            <person name="Blanchin S."/>
            <person name="Beckerich J.M."/>
            <person name="Beyne E."/>
            <person name="Bleykasten C."/>
            <person name="Boisrame A."/>
            <person name="Boyer J."/>
            <person name="Cattolico L."/>
            <person name="Confanioleri F."/>
            <person name="de Daruvar A."/>
            <person name="Despons L."/>
            <person name="Fabre E."/>
            <person name="Fairhead C."/>
            <person name="Ferry-Dumazet H."/>
            <person name="Groppi A."/>
            <person name="Hantraye F."/>
            <person name="Hennequin C."/>
            <person name="Jauniaux N."/>
            <person name="Joyet P."/>
            <person name="Kachouri R."/>
            <person name="Kerrest A."/>
            <person name="Koszul R."/>
            <person name="Lemaire M."/>
            <person name="Lesur I."/>
            <person name="Ma L."/>
            <person name="Muller H."/>
            <person name="Nicaud J.M."/>
            <person name="Nikolski M."/>
            <person name="Oztas S."/>
            <person name="Ozier-Kalogeropoulos O."/>
            <person name="Pellenz S."/>
            <person name="Potier S."/>
            <person name="Richard G.F."/>
            <person name="Straub M.L."/>
            <person name="Suleau A."/>
            <person name="Swennene D."/>
            <person name="Tekaia F."/>
            <person name="Wesolowski-Louvel M."/>
            <person name="Westhof E."/>
            <person name="Wirth B."/>
            <person name="Zeniou-Meyer M."/>
            <person name="Zivanovic I."/>
            <person name="Bolotin-Fukuhara M."/>
            <person name="Thierry A."/>
            <person name="Bouchier C."/>
            <person name="Caudron B."/>
            <person name="Scarpelli C."/>
            <person name="Gaillardin C."/>
            <person name="Weissenbach J."/>
            <person name="Wincker P."/>
            <person name="Souciet J.L."/>
        </authorList>
    </citation>
    <scope>NUCLEOTIDE SEQUENCE [LARGE SCALE GENOMIC DNA]</scope>
    <source>
        <strain evidence="6">ATCC 36239 / CBS 767 / BCRC 21394 / JCM 1990 / NBRC 0083 / IGC 2968</strain>
    </source>
</reference>
<dbReference type="InterPro" id="IPR051477">
    <property type="entry name" value="Expansin_CellWall"/>
</dbReference>
<evidence type="ECO:0000256" key="1">
    <source>
        <dbReference type="ARBA" id="ARBA00022729"/>
    </source>
</evidence>
<dbReference type="EMBL" id="CR382137">
    <property type="protein sequence ID" value="CAG88385.2"/>
    <property type="molecule type" value="Genomic_DNA"/>
</dbReference>
<dbReference type="Proteomes" id="UP000000599">
    <property type="component" value="Chromosome E"/>
</dbReference>
<protein>
    <submittedName>
        <fullName evidence="5">DEHA2E18744p</fullName>
    </submittedName>
</protein>
<evidence type="ECO:0000313" key="6">
    <source>
        <dbReference type="Proteomes" id="UP000000599"/>
    </source>
</evidence>
<feature type="region of interest" description="Disordered" evidence="2">
    <location>
        <begin position="98"/>
        <end position="134"/>
    </location>
</feature>
<dbReference type="RefSeq" id="XP_460115.2">
    <property type="nucleotide sequence ID" value="XM_460115.1"/>
</dbReference>
<dbReference type="OMA" id="HTHNIVA"/>
<dbReference type="VEuPathDB" id="FungiDB:DEHA2E18744g"/>
<dbReference type="PANTHER" id="PTHR31836:SF28">
    <property type="entry name" value="SRCR DOMAIN-CONTAINING PROTEIN-RELATED"/>
    <property type="match status" value="1"/>
</dbReference>
<dbReference type="PANTHER" id="PTHR31836">
    <property type="match status" value="1"/>
</dbReference>